<dbReference type="InterPro" id="IPR036047">
    <property type="entry name" value="F-box-like_dom_sf"/>
</dbReference>
<reference evidence="2 3" key="1">
    <citation type="journal article" date="2016" name="Mol. Biol. Evol.">
        <title>Comparative Genomics of Early-Diverging Mushroom-Forming Fungi Provides Insights into the Origins of Lignocellulose Decay Capabilities.</title>
        <authorList>
            <person name="Nagy L.G."/>
            <person name="Riley R."/>
            <person name="Tritt A."/>
            <person name="Adam C."/>
            <person name="Daum C."/>
            <person name="Floudas D."/>
            <person name="Sun H."/>
            <person name="Yadav J.S."/>
            <person name="Pangilinan J."/>
            <person name="Larsson K.H."/>
            <person name="Matsuura K."/>
            <person name="Barry K."/>
            <person name="Labutti K."/>
            <person name="Kuo R."/>
            <person name="Ohm R.A."/>
            <person name="Bhattacharya S.S."/>
            <person name="Shirouzu T."/>
            <person name="Yoshinaga Y."/>
            <person name="Martin F.M."/>
            <person name="Grigoriev I.V."/>
            <person name="Hibbett D.S."/>
        </authorList>
    </citation>
    <scope>NUCLEOTIDE SEQUENCE [LARGE SCALE GENOMIC DNA]</scope>
    <source>
        <strain evidence="2 3">CBS 109695</strain>
    </source>
</reference>
<gene>
    <name evidence="2" type="ORF">FIBSPDRAFT_751003</name>
</gene>
<evidence type="ECO:0000313" key="2">
    <source>
        <dbReference type="EMBL" id="KZP14985.1"/>
    </source>
</evidence>
<feature type="non-terminal residue" evidence="2">
    <location>
        <position position="102"/>
    </location>
</feature>
<accession>A0A166DR53</accession>
<keyword evidence="3" id="KW-1185">Reference proteome</keyword>
<evidence type="ECO:0000313" key="3">
    <source>
        <dbReference type="Proteomes" id="UP000076532"/>
    </source>
</evidence>
<dbReference type="Proteomes" id="UP000076532">
    <property type="component" value="Unassembled WGS sequence"/>
</dbReference>
<dbReference type="Gene3D" id="1.20.1280.50">
    <property type="match status" value="1"/>
</dbReference>
<dbReference type="OrthoDB" id="3365698at2759"/>
<protein>
    <recommendedName>
        <fullName evidence="1">F-box domain-containing protein</fullName>
    </recommendedName>
</protein>
<dbReference type="AlphaFoldDB" id="A0A166DR53"/>
<feature type="domain" description="F-box" evidence="1">
    <location>
        <begin position="54"/>
        <end position="102"/>
    </location>
</feature>
<name>A0A166DR53_9AGAM</name>
<dbReference type="SUPFAM" id="SSF81383">
    <property type="entry name" value="F-box domain"/>
    <property type="match status" value="1"/>
</dbReference>
<organism evidence="2 3">
    <name type="scientific">Athelia psychrophila</name>
    <dbReference type="NCBI Taxonomy" id="1759441"/>
    <lineage>
        <taxon>Eukaryota</taxon>
        <taxon>Fungi</taxon>
        <taxon>Dikarya</taxon>
        <taxon>Basidiomycota</taxon>
        <taxon>Agaricomycotina</taxon>
        <taxon>Agaricomycetes</taxon>
        <taxon>Agaricomycetidae</taxon>
        <taxon>Atheliales</taxon>
        <taxon>Atheliaceae</taxon>
        <taxon>Athelia</taxon>
    </lineage>
</organism>
<dbReference type="EMBL" id="KV417610">
    <property type="protein sequence ID" value="KZP14985.1"/>
    <property type="molecule type" value="Genomic_DNA"/>
</dbReference>
<sequence>MNAAHKTLHSLLKDIGDVDEELSQMRVAFQRLQEKRQALQDYAEAHRGFVSPLRRLPAEILSQIFIQALPAHSNMSPHDAPLLLERVCKRWKDITRSTPTLW</sequence>
<evidence type="ECO:0000259" key="1">
    <source>
        <dbReference type="Pfam" id="PF12937"/>
    </source>
</evidence>
<proteinExistence type="predicted"/>
<dbReference type="Pfam" id="PF12937">
    <property type="entry name" value="F-box-like"/>
    <property type="match status" value="1"/>
</dbReference>
<dbReference type="InterPro" id="IPR001810">
    <property type="entry name" value="F-box_dom"/>
</dbReference>